<proteinExistence type="predicted"/>
<organism evidence="2 3">
    <name type="scientific">Chromobacterium fluminis</name>
    <dbReference type="NCBI Taxonomy" id="3044269"/>
    <lineage>
        <taxon>Bacteria</taxon>
        <taxon>Pseudomonadati</taxon>
        <taxon>Pseudomonadota</taxon>
        <taxon>Betaproteobacteria</taxon>
        <taxon>Neisseriales</taxon>
        <taxon>Chromobacteriaceae</taxon>
        <taxon>Chromobacterium</taxon>
    </lineage>
</organism>
<dbReference type="RefSeq" id="WP_166452007.1">
    <property type="nucleotide sequence ID" value="NZ_JAAOMA010000013.1"/>
</dbReference>
<reference evidence="2 3" key="1">
    <citation type="submission" date="2020-03" db="EMBL/GenBank/DDBJ databases">
        <title>Draft genome sequence of environmentally isolated cultures.</title>
        <authorList>
            <person name="Wilson H.S."/>
            <person name="De Leon M.E."/>
        </authorList>
    </citation>
    <scope>NUCLEOTIDE SEQUENCE [LARGE SCALE GENOMIC DNA]</scope>
    <source>
        <strain evidence="2 3">HSC-31F16</strain>
    </source>
</reference>
<dbReference type="EMBL" id="JAAOMA010000013">
    <property type="protein sequence ID" value="NHR05763.1"/>
    <property type="molecule type" value="Genomic_DNA"/>
</dbReference>
<feature type="compositionally biased region" description="Polar residues" evidence="1">
    <location>
        <begin position="23"/>
        <end position="32"/>
    </location>
</feature>
<protein>
    <recommendedName>
        <fullName evidence="4">Ead/Ea22-like family protein</fullName>
    </recommendedName>
</protein>
<evidence type="ECO:0008006" key="4">
    <source>
        <dbReference type="Google" id="ProtNLM"/>
    </source>
</evidence>
<sequence>MITKEQLAELTSLARAATPGPWENQTSNGWRRVGTTSASRGCIDGDVVANGAASPADMSFIAAANPAMVLALIAELAQAHEARREAQLAAQEAQTSRDSTVTQVRRELGQRIVSQEKDAARYRAMRDGLVSGELENNPMGEAMYELGERVCGERGHDAIPTAAEFDAAIDAVMAPPRCTCPSGGSLRWPCTRHPPESA</sequence>
<evidence type="ECO:0000313" key="2">
    <source>
        <dbReference type="EMBL" id="NHR05763.1"/>
    </source>
</evidence>
<name>A0ABX0L9U6_9NEIS</name>
<dbReference type="Proteomes" id="UP001515641">
    <property type="component" value="Unassembled WGS sequence"/>
</dbReference>
<keyword evidence="3" id="KW-1185">Reference proteome</keyword>
<gene>
    <name evidence="2" type="ORF">HA052_11185</name>
</gene>
<evidence type="ECO:0000256" key="1">
    <source>
        <dbReference type="SAM" id="MobiDB-lite"/>
    </source>
</evidence>
<comment type="caution">
    <text evidence="2">The sequence shown here is derived from an EMBL/GenBank/DDBJ whole genome shotgun (WGS) entry which is preliminary data.</text>
</comment>
<feature type="region of interest" description="Disordered" evidence="1">
    <location>
        <begin position="12"/>
        <end position="32"/>
    </location>
</feature>
<accession>A0ABX0L9U6</accession>
<evidence type="ECO:0000313" key="3">
    <source>
        <dbReference type="Proteomes" id="UP001515641"/>
    </source>
</evidence>
<dbReference type="Pfam" id="PF13935">
    <property type="entry name" value="Ead_Ea22"/>
    <property type="match status" value="1"/>
</dbReference>
<dbReference type="InterPro" id="IPR025153">
    <property type="entry name" value="Ead_Ea22"/>
</dbReference>